<evidence type="ECO:0000313" key="3">
    <source>
        <dbReference type="Proteomes" id="UP000075886"/>
    </source>
</evidence>
<dbReference type="EMBL" id="AXCN02000936">
    <property type="status" value="NOT_ANNOTATED_CDS"/>
    <property type="molecule type" value="Genomic_DNA"/>
</dbReference>
<protein>
    <submittedName>
        <fullName evidence="2">Uncharacterized protein</fullName>
    </submittedName>
</protein>
<reference evidence="3" key="1">
    <citation type="submission" date="2014-01" db="EMBL/GenBank/DDBJ databases">
        <title>The Genome Sequence of Anopheles farauti FAR1 (V2).</title>
        <authorList>
            <consortium name="The Broad Institute Genomics Platform"/>
            <person name="Neafsey D.E."/>
            <person name="Besansky N."/>
            <person name="Howell P."/>
            <person name="Walton C."/>
            <person name="Young S.K."/>
            <person name="Zeng Q."/>
            <person name="Gargeya S."/>
            <person name="Fitzgerald M."/>
            <person name="Haas B."/>
            <person name="Abouelleil A."/>
            <person name="Allen A.W."/>
            <person name="Alvarado L."/>
            <person name="Arachchi H.M."/>
            <person name="Berlin A.M."/>
            <person name="Chapman S.B."/>
            <person name="Gainer-Dewar J."/>
            <person name="Goldberg J."/>
            <person name="Griggs A."/>
            <person name="Gujja S."/>
            <person name="Hansen M."/>
            <person name="Howarth C."/>
            <person name="Imamovic A."/>
            <person name="Ireland A."/>
            <person name="Larimer J."/>
            <person name="McCowan C."/>
            <person name="Murphy C."/>
            <person name="Pearson M."/>
            <person name="Poon T.W."/>
            <person name="Priest M."/>
            <person name="Roberts A."/>
            <person name="Saif S."/>
            <person name="Shea T."/>
            <person name="Sisk P."/>
            <person name="Sykes S."/>
            <person name="Wortman J."/>
            <person name="Nusbaum C."/>
            <person name="Birren B."/>
        </authorList>
    </citation>
    <scope>NUCLEOTIDE SEQUENCE [LARGE SCALE GENOMIC DNA]</scope>
    <source>
        <strain evidence="3">FAR1</strain>
    </source>
</reference>
<organism evidence="2 3">
    <name type="scientific">Anopheles farauti</name>
    <dbReference type="NCBI Taxonomy" id="69004"/>
    <lineage>
        <taxon>Eukaryota</taxon>
        <taxon>Metazoa</taxon>
        <taxon>Ecdysozoa</taxon>
        <taxon>Arthropoda</taxon>
        <taxon>Hexapoda</taxon>
        <taxon>Insecta</taxon>
        <taxon>Pterygota</taxon>
        <taxon>Neoptera</taxon>
        <taxon>Endopterygota</taxon>
        <taxon>Diptera</taxon>
        <taxon>Nematocera</taxon>
        <taxon>Culicoidea</taxon>
        <taxon>Culicidae</taxon>
        <taxon>Anophelinae</taxon>
        <taxon>Anopheles</taxon>
    </lineage>
</organism>
<dbReference type="VEuPathDB" id="VectorBase:AFAF013836"/>
<sequence length="114" mass="11807">MGTLRLESILVGNVHDLEPLTVRSGEGEVSVGVDSIVAGLGCTDSIASLVVVRVRPVRIDHGVLVEGFCACFISAATTTTTASGQGAHPKTNRPKTATPDWKLSAPPVQICARA</sequence>
<accession>A0A182QNP3</accession>
<keyword evidence="3" id="KW-1185">Reference proteome</keyword>
<name>A0A182QNP3_9DIPT</name>
<evidence type="ECO:0000256" key="1">
    <source>
        <dbReference type="SAM" id="MobiDB-lite"/>
    </source>
</evidence>
<dbReference type="Proteomes" id="UP000075886">
    <property type="component" value="Unassembled WGS sequence"/>
</dbReference>
<feature type="region of interest" description="Disordered" evidence="1">
    <location>
        <begin position="79"/>
        <end position="102"/>
    </location>
</feature>
<reference evidence="2" key="2">
    <citation type="submission" date="2020-05" db="UniProtKB">
        <authorList>
            <consortium name="EnsemblMetazoa"/>
        </authorList>
    </citation>
    <scope>IDENTIFICATION</scope>
    <source>
        <strain evidence="2">FAR1</strain>
    </source>
</reference>
<proteinExistence type="predicted"/>
<dbReference type="EnsemblMetazoa" id="AFAF013836-RA">
    <property type="protein sequence ID" value="AFAF013836-PA"/>
    <property type="gene ID" value="AFAF013836"/>
</dbReference>
<dbReference type="AlphaFoldDB" id="A0A182QNP3"/>
<evidence type="ECO:0000313" key="2">
    <source>
        <dbReference type="EnsemblMetazoa" id="AFAF013836-PA"/>
    </source>
</evidence>